<evidence type="ECO:0000256" key="1">
    <source>
        <dbReference type="SAM" id="MobiDB-lite"/>
    </source>
</evidence>
<dbReference type="EMBL" id="FLRD01000003">
    <property type="protein sequence ID" value="SBT30511.1"/>
    <property type="molecule type" value="Genomic_DNA"/>
</dbReference>
<proteinExistence type="predicted"/>
<organism evidence="3 4">
    <name type="scientific">Plasmodium ovale wallikeri</name>
    <dbReference type="NCBI Taxonomy" id="864142"/>
    <lineage>
        <taxon>Eukaryota</taxon>
        <taxon>Sar</taxon>
        <taxon>Alveolata</taxon>
        <taxon>Apicomplexa</taxon>
        <taxon>Aconoidasida</taxon>
        <taxon>Haemosporida</taxon>
        <taxon>Plasmodiidae</taxon>
        <taxon>Plasmodium</taxon>
        <taxon>Plasmodium (Plasmodium)</taxon>
    </lineage>
</organism>
<name>A0A1A8YHE1_PLAOA</name>
<reference evidence="5" key="1">
    <citation type="submission" date="2016-05" db="EMBL/GenBank/DDBJ databases">
        <authorList>
            <person name="Naeem R."/>
        </authorList>
    </citation>
    <scope>NUCLEOTIDE SEQUENCE [LARGE SCALE GENOMIC DNA]</scope>
</reference>
<evidence type="ECO:0000313" key="2">
    <source>
        <dbReference type="EMBL" id="SBT30511.1"/>
    </source>
</evidence>
<dbReference type="Proteomes" id="UP000078555">
    <property type="component" value="Unassembled WGS sequence"/>
</dbReference>
<feature type="region of interest" description="Disordered" evidence="1">
    <location>
        <begin position="1"/>
        <end position="27"/>
    </location>
</feature>
<evidence type="ECO:0000313" key="3">
    <source>
        <dbReference type="EMBL" id="SBT30965.1"/>
    </source>
</evidence>
<evidence type="ECO:0000313" key="5">
    <source>
        <dbReference type="Proteomes" id="UP000078555"/>
    </source>
</evidence>
<reference evidence="4" key="2">
    <citation type="submission" date="2016-05" db="EMBL/GenBank/DDBJ databases">
        <authorList>
            <person name="Naeem Raeece"/>
        </authorList>
    </citation>
    <scope>NUCLEOTIDE SEQUENCE [LARGE SCALE GENOMIC DNA]</scope>
</reference>
<accession>A0A1A8YHE1</accession>
<dbReference type="Proteomes" id="UP000078550">
    <property type="component" value="Unassembled WGS sequence"/>
</dbReference>
<keyword evidence="5" id="KW-1185">Reference proteome</keyword>
<evidence type="ECO:0000313" key="4">
    <source>
        <dbReference type="Proteomes" id="UP000078550"/>
    </source>
</evidence>
<sequence>MHRTRQTESRPHRRISHGGGGGKTRHTEMRHQMVTVQYYSPPSHMSCSPIKGCRWKGTRKNRLVIFTCRIRGYTGKCAFTLG</sequence>
<reference evidence="3" key="3">
    <citation type="submission" date="2016-05" db="EMBL/GenBank/DDBJ databases">
        <authorList>
            <person name="Lavstsen T."/>
            <person name="Jespersen J.S."/>
        </authorList>
    </citation>
    <scope>NUCLEOTIDE SEQUENCE [LARGE SCALE GENOMIC DNA]</scope>
</reference>
<feature type="compositionally biased region" description="Basic and acidic residues" evidence="1">
    <location>
        <begin position="1"/>
        <end position="10"/>
    </location>
</feature>
<gene>
    <name evidence="2" type="ORF">POVWA1_001760</name>
    <name evidence="3" type="ORF">POVWA2_001650</name>
</gene>
<protein>
    <submittedName>
        <fullName evidence="3">Uncharacterized protein</fullName>
    </submittedName>
</protein>
<dbReference type="EMBL" id="FLRE01000008">
    <property type="protein sequence ID" value="SBT30965.1"/>
    <property type="molecule type" value="Genomic_DNA"/>
</dbReference>
<dbReference type="AlphaFoldDB" id="A0A1A8YHE1"/>